<protein>
    <submittedName>
        <fullName evidence="1">Uncharacterized protein</fullName>
    </submittedName>
</protein>
<comment type="caution">
    <text evidence="1">The sequence shown here is derived from an EMBL/GenBank/DDBJ whole genome shotgun (WGS) entry which is preliminary data.</text>
</comment>
<gene>
    <name evidence="1" type="ORF">F5144DRAFT_308096</name>
</gene>
<keyword evidence="2" id="KW-1185">Reference proteome</keyword>
<evidence type="ECO:0000313" key="2">
    <source>
        <dbReference type="Proteomes" id="UP000724584"/>
    </source>
</evidence>
<proteinExistence type="predicted"/>
<dbReference type="Proteomes" id="UP000724584">
    <property type="component" value="Unassembled WGS sequence"/>
</dbReference>
<reference evidence="1 2" key="1">
    <citation type="journal article" date="2021" name="Nat. Commun.">
        <title>Genetic determinants of endophytism in the Arabidopsis root mycobiome.</title>
        <authorList>
            <person name="Mesny F."/>
            <person name="Miyauchi S."/>
            <person name="Thiergart T."/>
            <person name="Pickel B."/>
            <person name="Atanasova L."/>
            <person name="Karlsson M."/>
            <person name="Huettel B."/>
            <person name="Barry K.W."/>
            <person name="Haridas S."/>
            <person name="Chen C."/>
            <person name="Bauer D."/>
            <person name="Andreopoulos W."/>
            <person name="Pangilinan J."/>
            <person name="LaButti K."/>
            <person name="Riley R."/>
            <person name="Lipzen A."/>
            <person name="Clum A."/>
            <person name="Drula E."/>
            <person name="Henrissat B."/>
            <person name="Kohler A."/>
            <person name="Grigoriev I.V."/>
            <person name="Martin F.M."/>
            <person name="Hacquard S."/>
        </authorList>
    </citation>
    <scope>NUCLEOTIDE SEQUENCE [LARGE SCALE GENOMIC DNA]</scope>
    <source>
        <strain evidence="1 2">MPI-SDFR-AT-0079</strain>
    </source>
</reference>
<dbReference type="EMBL" id="JAGIZQ010000005">
    <property type="protein sequence ID" value="KAH6628414.1"/>
    <property type="molecule type" value="Genomic_DNA"/>
</dbReference>
<accession>A0ACB7P5E1</accession>
<name>A0ACB7P5E1_9PEZI</name>
<evidence type="ECO:0000313" key="1">
    <source>
        <dbReference type="EMBL" id="KAH6628414.1"/>
    </source>
</evidence>
<sequence>MGLMTMAQHRQAPRQFKEEPGHDSVSDIHFSNSCDTSTHRRQFRCHFSPSVNAVVPSRFAQPSFFDRVHTQLARDKSISQEVSPLLRREVEPHAPAFAIPLARQPWQAS</sequence>
<organism evidence="1 2">
    <name type="scientific">Chaetomium tenue</name>
    <dbReference type="NCBI Taxonomy" id="1854479"/>
    <lineage>
        <taxon>Eukaryota</taxon>
        <taxon>Fungi</taxon>
        <taxon>Dikarya</taxon>
        <taxon>Ascomycota</taxon>
        <taxon>Pezizomycotina</taxon>
        <taxon>Sordariomycetes</taxon>
        <taxon>Sordariomycetidae</taxon>
        <taxon>Sordariales</taxon>
        <taxon>Chaetomiaceae</taxon>
        <taxon>Chaetomium</taxon>
    </lineage>
</organism>